<dbReference type="InterPro" id="IPR029045">
    <property type="entry name" value="ClpP/crotonase-like_dom_sf"/>
</dbReference>
<dbReference type="PANTHER" id="PTHR43176">
    <property type="entry name" value="3-HYDROXYISOBUTYRYL-COA HYDROLASE-RELATED"/>
    <property type="match status" value="1"/>
</dbReference>
<dbReference type="SUPFAM" id="SSF52096">
    <property type="entry name" value="ClpP/crotonase"/>
    <property type="match status" value="1"/>
</dbReference>
<dbReference type="InterPro" id="IPR045004">
    <property type="entry name" value="ECH_dom"/>
</dbReference>
<proteinExistence type="predicted"/>
<name>A0ABP9YMH5_9FUNG</name>
<dbReference type="Gene3D" id="3.90.226.10">
    <property type="entry name" value="2-enoyl-CoA Hydratase, Chain A, domain 1"/>
    <property type="match status" value="2"/>
</dbReference>
<keyword evidence="6" id="KW-1185">Reference proteome</keyword>
<dbReference type="EC" id="3.1.2.4" evidence="2"/>
<dbReference type="InterPro" id="IPR032259">
    <property type="entry name" value="HIBYL-CoA-H"/>
</dbReference>
<reference evidence="5 6" key="1">
    <citation type="submission" date="2024-04" db="EMBL/GenBank/DDBJ databases">
        <title>genome sequences of Mucor flavus KT1a and Helicostylum pulchrum KT1b strains isolated from the surface of a dry-aged beef.</title>
        <authorList>
            <person name="Toyotome T."/>
            <person name="Hosono M."/>
            <person name="Torimaru M."/>
            <person name="Fukuda K."/>
            <person name="Mikami N."/>
        </authorList>
    </citation>
    <scope>NUCLEOTIDE SEQUENCE [LARGE SCALE GENOMIC DNA]</scope>
    <source>
        <strain evidence="5 6">KT1a</strain>
    </source>
</reference>
<keyword evidence="3" id="KW-0378">Hydrolase</keyword>
<dbReference type="Pfam" id="PF16113">
    <property type="entry name" value="ECH_2"/>
    <property type="match status" value="2"/>
</dbReference>
<evidence type="ECO:0000313" key="6">
    <source>
        <dbReference type="Proteomes" id="UP001473302"/>
    </source>
</evidence>
<feature type="domain" description="Enoyl-CoA hydratase/isomerase" evidence="4">
    <location>
        <begin position="148"/>
        <end position="317"/>
    </location>
</feature>
<protein>
    <recommendedName>
        <fullName evidence="2">3-hydroxyisobutyryl-CoA hydrolase</fullName>
        <ecNumber evidence="2">3.1.2.4</ecNumber>
    </recommendedName>
</protein>
<evidence type="ECO:0000256" key="3">
    <source>
        <dbReference type="ARBA" id="ARBA00022801"/>
    </source>
</evidence>
<gene>
    <name evidence="5" type="ORF">MFLAVUS_001418</name>
</gene>
<accession>A0ABP9YMH5</accession>
<comment type="catalytic activity">
    <reaction evidence="1">
        <text>3-hydroxy-2-methylpropanoyl-CoA + H2O = 3-hydroxy-2-methylpropanoate + CoA + H(+)</text>
        <dbReference type="Rhea" id="RHEA:20888"/>
        <dbReference type="ChEBI" id="CHEBI:11805"/>
        <dbReference type="ChEBI" id="CHEBI:15377"/>
        <dbReference type="ChEBI" id="CHEBI:15378"/>
        <dbReference type="ChEBI" id="CHEBI:57287"/>
        <dbReference type="ChEBI" id="CHEBI:57340"/>
        <dbReference type="EC" id="3.1.2.4"/>
    </reaction>
</comment>
<dbReference type="EMBL" id="BAABUK010000003">
    <property type="protein sequence ID" value="GAA5808036.1"/>
    <property type="molecule type" value="Genomic_DNA"/>
</dbReference>
<evidence type="ECO:0000259" key="4">
    <source>
        <dbReference type="Pfam" id="PF16113"/>
    </source>
</evidence>
<organism evidence="5 6">
    <name type="scientific">Mucor flavus</name>
    <dbReference type="NCBI Taxonomy" id="439312"/>
    <lineage>
        <taxon>Eukaryota</taxon>
        <taxon>Fungi</taxon>
        <taxon>Fungi incertae sedis</taxon>
        <taxon>Mucoromycota</taxon>
        <taxon>Mucoromycotina</taxon>
        <taxon>Mucoromycetes</taxon>
        <taxon>Mucorales</taxon>
        <taxon>Mucorineae</taxon>
        <taxon>Mucoraceae</taxon>
        <taxon>Mucor</taxon>
    </lineage>
</organism>
<dbReference type="PANTHER" id="PTHR43176:SF3">
    <property type="entry name" value="3-HYDROXYISOBUTYRYL-COA HYDROLASE, MITOCHONDRIAL"/>
    <property type="match status" value="1"/>
</dbReference>
<evidence type="ECO:0000256" key="1">
    <source>
        <dbReference type="ARBA" id="ARBA00001709"/>
    </source>
</evidence>
<dbReference type="CDD" id="cd06558">
    <property type="entry name" value="crotonase-like"/>
    <property type="match status" value="1"/>
</dbReference>
<evidence type="ECO:0000313" key="5">
    <source>
        <dbReference type="EMBL" id="GAA5808036.1"/>
    </source>
</evidence>
<comment type="caution">
    <text evidence="5">The sequence shown here is derived from an EMBL/GenBank/DDBJ whole genome shotgun (WGS) entry which is preliminary data.</text>
</comment>
<feature type="domain" description="Enoyl-CoA hydratase/isomerase" evidence="4">
    <location>
        <begin position="26"/>
        <end position="147"/>
    </location>
</feature>
<dbReference type="Proteomes" id="UP001473302">
    <property type="component" value="Unassembled WGS sequence"/>
</dbReference>
<sequence>MNTNNEQNILSGESTVAVIKCKGYSHIVLNRPDNLNTINPQLTSALSTSLIRCEEDEDTKFIILRGSGRAFCAGGDIKDIVSIIESGRTSEVFFDKSIHAFYETLFYMGCVMKTPIISFLNGITVGGGIGISQLTAFKIATENTTFSEDTLFAGFATHFMDSENITALEKKLSEQDNITLDNIDSIIQEFSVSMDHAALHYKLYGDILQVIERCFKYSSVREIIKALEKEGTKFAARCIKSINTCSPTSLQVIMDTINQGKNRSLAQCLNYEYQLWCNLPYAHDYREGVNALLEKRRPQWIPSTSDEIDSKYIQSNFFSRVKSVPSMELSRDFTTNPYKRFHLPTLEEVIDIQKKYGLKTRKEIVNWFLNDRKGKFGVKQKVTDILNRSKIGDTLAKI</sequence>
<evidence type="ECO:0000256" key="2">
    <source>
        <dbReference type="ARBA" id="ARBA00011915"/>
    </source>
</evidence>